<dbReference type="Proteomes" id="UP001066276">
    <property type="component" value="Chromosome 5"/>
</dbReference>
<evidence type="ECO:0000313" key="3">
    <source>
        <dbReference type="Proteomes" id="UP001066276"/>
    </source>
</evidence>
<protein>
    <submittedName>
        <fullName evidence="2">Uncharacterized protein</fullName>
    </submittedName>
</protein>
<gene>
    <name evidence="2" type="ORF">NDU88_007783</name>
</gene>
<name>A0AAV7RTD0_PLEWA</name>
<accession>A0AAV7RTD0</accession>
<sequence length="127" mass="13211">MLSWGSEPSLSRVPGPPPHWIGGSRGLLLLAPVVRELGHVSRREEVLRPQRDDQPLGLPGRPKLAGESCRAIVQPAPGPGLLGLHPVGRCRACVRGLRGGDPLTAPSGSWSPGRDLGTGSSGGARAR</sequence>
<comment type="caution">
    <text evidence="2">The sequence shown here is derived from an EMBL/GenBank/DDBJ whole genome shotgun (WGS) entry which is preliminary data.</text>
</comment>
<organism evidence="2 3">
    <name type="scientific">Pleurodeles waltl</name>
    <name type="common">Iberian ribbed newt</name>
    <dbReference type="NCBI Taxonomy" id="8319"/>
    <lineage>
        <taxon>Eukaryota</taxon>
        <taxon>Metazoa</taxon>
        <taxon>Chordata</taxon>
        <taxon>Craniata</taxon>
        <taxon>Vertebrata</taxon>
        <taxon>Euteleostomi</taxon>
        <taxon>Amphibia</taxon>
        <taxon>Batrachia</taxon>
        <taxon>Caudata</taxon>
        <taxon>Salamandroidea</taxon>
        <taxon>Salamandridae</taxon>
        <taxon>Pleurodelinae</taxon>
        <taxon>Pleurodeles</taxon>
    </lineage>
</organism>
<reference evidence="2" key="1">
    <citation type="journal article" date="2022" name="bioRxiv">
        <title>Sequencing and chromosome-scale assembly of the giantPleurodeles waltlgenome.</title>
        <authorList>
            <person name="Brown T."/>
            <person name="Elewa A."/>
            <person name="Iarovenko S."/>
            <person name="Subramanian E."/>
            <person name="Araus A.J."/>
            <person name="Petzold A."/>
            <person name="Susuki M."/>
            <person name="Suzuki K.-i.T."/>
            <person name="Hayashi T."/>
            <person name="Toyoda A."/>
            <person name="Oliveira C."/>
            <person name="Osipova E."/>
            <person name="Leigh N.D."/>
            <person name="Simon A."/>
            <person name="Yun M.H."/>
        </authorList>
    </citation>
    <scope>NUCLEOTIDE SEQUENCE</scope>
    <source>
        <strain evidence="2">20211129_DDA</strain>
        <tissue evidence="2">Liver</tissue>
    </source>
</reference>
<proteinExistence type="predicted"/>
<dbReference type="EMBL" id="JANPWB010000009">
    <property type="protein sequence ID" value="KAJ1155047.1"/>
    <property type="molecule type" value="Genomic_DNA"/>
</dbReference>
<evidence type="ECO:0000256" key="1">
    <source>
        <dbReference type="SAM" id="MobiDB-lite"/>
    </source>
</evidence>
<feature type="region of interest" description="Disordered" evidence="1">
    <location>
        <begin position="95"/>
        <end position="127"/>
    </location>
</feature>
<dbReference type="AlphaFoldDB" id="A0AAV7RTD0"/>
<keyword evidence="3" id="KW-1185">Reference proteome</keyword>
<evidence type="ECO:0000313" key="2">
    <source>
        <dbReference type="EMBL" id="KAJ1155047.1"/>
    </source>
</evidence>